<sequence>MSNVIYLFKDISFESIKTIYEIINDNEIKEDYYYLKTEVVDEIYLRTVTTLPNKISLQLCSKEHKAEINTSAIGEMQELVLGSSIYFAIVLQSGEIEVKTRTCLLNLTNIPLQILLDDFCSGAIEINLKPKETKFISRKIKGIKIRASSSEKDFTRTILVDDNSHTALEVNGVDDDLMHIGFSVLSSAEENNPQSTRMIFAPLFILKSYLPEPIDVSFSSLIPKGQKAEQSSQAQEFKLIGEGASSMVFSLHPHLTHHMCVNLPSMSLPPVSVNLGLISALTDTHVNIQAEELTADDSPWPMRNSENDAEQNQRFTNDCLSVNLSPRWQCLPCILVTLTPSLVLFNSLPFTLLICRGDVDAFQIPSLEAEYTSNLGLFKFGLQLAENNVVFAKRSLKLVDHIRPQWADEADQPLEIPLFGTVTFRMKISDEHFLDVVLHSTCSHGFQRIFIESSLYIENYFSEPLRFGFGNSKNIIVNSFDEHKTDAFRSCIPDQTNKAINLLLRDDVVEISSAFGEKSQPILIRNPPFCQENWALVELYKENNHQRMMRIFPMIKVRPRYLIRNDTPFEMTIVDVGSRTKTDILIPAKSEIFYQPASSTNSSLGQLVEPKIKLTCLGKEQILPLALGKYGLITPDASLNVSIEGRSRSQRRISITVFHEKKDEVKLAKIERRLKLNLTLTVYQSTCQAKRRFFQLRFQN</sequence>
<dbReference type="PANTHER" id="PTHR12517">
    <property type="entry name" value="VACUOLAR PROTEIN SORTING-ASSOCIATED PROTEIN 13B"/>
    <property type="match status" value="1"/>
</dbReference>
<evidence type="ECO:0000313" key="1">
    <source>
        <dbReference type="EMBL" id="CBY12480.1"/>
    </source>
</evidence>
<reference evidence="1" key="1">
    <citation type="journal article" date="2010" name="Science">
        <title>Plasticity of animal genome architecture unmasked by rapid evolution of a pelagic tunicate.</title>
        <authorList>
            <person name="Denoeud F."/>
            <person name="Henriet S."/>
            <person name="Mungpakdee S."/>
            <person name="Aury J.M."/>
            <person name="Da Silva C."/>
            <person name="Brinkmann H."/>
            <person name="Mikhaleva J."/>
            <person name="Olsen L.C."/>
            <person name="Jubin C."/>
            <person name="Canestro C."/>
            <person name="Bouquet J.M."/>
            <person name="Danks G."/>
            <person name="Poulain J."/>
            <person name="Campsteijn C."/>
            <person name="Adamski M."/>
            <person name="Cross I."/>
            <person name="Yadetie F."/>
            <person name="Muffato M."/>
            <person name="Louis A."/>
            <person name="Butcher S."/>
            <person name="Tsagkogeorga G."/>
            <person name="Konrad A."/>
            <person name="Singh S."/>
            <person name="Jensen M.F."/>
            <person name="Cong E.H."/>
            <person name="Eikeseth-Otteraa H."/>
            <person name="Noel B."/>
            <person name="Anthouard V."/>
            <person name="Porcel B.M."/>
            <person name="Kachouri-Lafond R."/>
            <person name="Nishino A."/>
            <person name="Ugolini M."/>
            <person name="Chourrout P."/>
            <person name="Nishida H."/>
            <person name="Aasland R."/>
            <person name="Huzurbazar S."/>
            <person name="Westhof E."/>
            <person name="Delsuc F."/>
            <person name="Lehrach H."/>
            <person name="Reinhardt R."/>
            <person name="Weissenbach J."/>
            <person name="Roy S.W."/>
            <person name="Artiguenave F."/>
            <person name="Postlethwait J.H."/>
            <person name="Manak J.R."/>
            <person name="Thompson E.M."/>
            <person name="Jaillon O."/>
            <person name="Du Pasquier L."/>
            <person name="Boudinot P."/>
            <person name="Liberles D.A."/>
            <person name="Volff J.N."/>
            <person name="Philippe H."/>
            <person name="Lenhard B."/>
            <person name="Roest Crollius H."/>
            <person name="Wincker P."/>
            <person name="Chourrout D."/>
        </authorList>
    </citation>
    <scope>NUCLEOTIDE SEQUENCE [LARGE SCALE GENOMIC DNA]</scope>
</reference>
<name>E4XRT2_OIKDI</name>
<dbReference type="InParanoid" id="E4XRT2"/>
<evidence type="ECO:0008006" key="3">
    <source>
        <dbReference type="Google" id="ProtNLM"/>
    </source>
</evidence>
<dbReference type="OrthoDB" id="445152at2759"/>
<keyword evidence="2" id="KW-1185">Reference proteome</keyword>
<dbReference type="EMBL" id="FN653124">
    <property type="protein sequence ID" value="CBY12480.1"/>
    <property type="molecule type" value="Genomic_DNA"/>
</dbReference>
<dbReference type="Proteomes" id="UP000001307">
    <property type="component" value="Unassembled WGS sequence"/>
</dbReference>
<evidence type="ECO:0000313" key="2">
    <source>
        <dbReference type="Proteomes" id="UP000001307"/>
    </source>
</evidence>
<dbReference type="InterPro" id="IPR039782">
    <property type="entry name" value="VPS13B"/>
</dbReference>
<organism evidence="1">
    <name type="scientific">Oikopleura dioica</name>
    <name type="common">Tunicate</name>
    <dbReference type="NCBI Taxonomy" id="34765"/>
    <lineage>
        <taxon>Eukaryota</taxon>
        <taxon>Metazoa</taxon>
        <taxon>Chordata</taxon>
        <taxon>Tunicata</taxon>
        <taxon>Appendicularia</taxon>
        <taxon>Copelata</taxon>
        <taxon>Oikopleuridae</taxon>
        <taxon>Oikopleura</taxon>
    </lineage>
</organism>
<accession>E4XRT2</accession>
<dbReference type="AlphaFoldDB" id="E4XRT2"/>
<proteinExistence type="predicted"/>
<dbReference type="PANTHER" id="PTHR12517:SF0">
    <property type="entry name" value="INTERMEMBRANE LIPID TRANSFER PROTEIN VPS13B"/>
    <property type="match status" value="1"/>
</dbReference>
<protein>
    <recommendedName>
        <fullName evidence="3">Vacuolar protein sorting-associated protein 13 VPS13 adaptor binding domain-containing protein</fullName>
    </recommendedName>
</protein>
<gene>
    <name evidence="1" type="ORF">GSOID_T00001874001</name>
</gene>